<reference evidence="1" key="1">
    <citation type="submission" date="2013-11" db="EMBL/GenBank/DDBJ databases">
        <title>Genome sequence of the fusiform rust pathogen reveals effectors for host alternation and coevolution with pine.</title>
        <authorList>
            <consortium name="DOE Joint Genome Institute"/>
            <person name="Smith K."/>
            <person name="Pendleton A."/>
            <person name="Kubisiak T."/>
            <person name="Anderson C."/>
            <person name="Salamov A."/>
            <person name="Aerts A."/>
            <person name="Riley R."/>
            <person name="Clum A."/>
            <person name="Lindquist E."/>
            <person name="Ence D."/>
            <person name="Campbell M."/>
            <person name="Kronenberg Z."/>
            <person name="Feau N."/>
            <person name="Dhillon B."/>
            <person name="Hamelin R."/>
            <person name="Burleigh J."/>
            <person name="Smith J."/>
            <person name="Yandell M."/>
            <person name="Nelson C."/>
            <person name="Grigoriev I."/>
            <person name="Davis J."/>
        </authorList>
    </citation>
    <scope>NUCLEOTIDE SEQUENCE</scope>
    <source>
        <strain evidence="1">G11</strain>
    </source>
</reference>
<accession>A0A9P6TAL0</accession>
<organism evidence="1 2">
    <name type="scientific">Cronartium quercuum f. sp. fusiforme G11</name>
    <dbReference type="NCBI Taxonomy" id="708437"/>
    <lineage>
        <taxon>Eukaryota</taxon>
        <taxon>Fungi</taxon>
        <taxon>Dikarya</taxon>
        <taxon>Basidiomycota</taxon>
        <taxon>Pucciniomycotina</taxon>
        <taxon>Pucciniomycetes</taxon>
        <taxon>Pucciniales</taxon>
        <taxon>Coleosporiaceae</taxon>
        <taxon>Cronartium</taxon>
    </lineage>
</organism>
<evidence type="ECO:0000313" key="1">
    <source>
        <dbReference type="EMBL" id="KAG0145311.1"/>
    </source>
</evidence>
<name>A0A9P6TAL0_9BASI</name>
<dbReference type="Proteomes" id="UP000886653">
    <property type="component" value="Unassembled WGS sequence"/>
</dbReference>
<evidence type="ECO:0000313" key="2">
    <source>
        <dbReference type="Proteomes" id="UP000886653"/>
    </source>
</evidence>
<sequence length="184" mass="21214">MDESEAGVRDLRQRRHCAPALRMLDSDQSVDSDSFLEVRCSMRGKHRRREEYILHPRHHTSPSSLLPHSFVKILRYPLPKFRAFHSPIISTNFFFKSRPPTPNRTQSSSLPRILFPLPGRYPLLLPNCIIASHRYLVLPPLEPALAEFNPNTWRRRDIHAAAPRVFQPSHSSSRVPTVVTIAIN</sequence>
<proteinExistence type="predicted"/>
<dbReference type="AlphaFoldDB" id="A0A9P6TAL0"/>
<comment type="caution">
    <text evidence="1">The sequence shown here is derived from an EMBL/GenBank/DDBJ whole genome shotgun (WGS) entry which is preliminary data.</text>
</comment>
<gene>
    <name evidence="1" type="ORF">CROQUDRAFT_94046</name>
</gene>
<dbReference type="EMBL" id="MU167279">
    <property type="protein sequence ID" value="KAG0145311.1"/>
    <property type="molecule type" value="Genomic_DNA"/>
</dbReference>
<protein>
    <submittedName>
        <fullName evidence="1">Uncharacterized protein</fullName>
    </submittedName>
</protein>
<keyword evidence="2" id="KW-1185">Reference proteome</keyword>